<gene>
    <name evidence="1" type="ORF">O9G_004743</name>
</gene>
<keyword evidence="2" id="KW-1185">Reference proteome</keyword>
<evidence type="ECO:0000313" key="1">
    <source>
        <dbReference type="EMBL" id="EPZ36316.1"/>
    </source>
</evidence>
<organism evidence="1 2">
    <name type="scientific">Rozella allomycis (strain CSF55)</name>
    <dbReference type="NCBI Taxonomy" id="988480"/>
    <lineage>
        <taxon>Eukaryota</taxon>
        <taxon>Fungi</taxon>
        <taxon>Fungi incertae sedis</taxon>
        <taxon>Cryptomycota</taxon>
        <taxon>Cryptomycota incertae sedis</taxon>
        <taxon>Rozella</taxon>
    </lineage>
</organism>
<reference evidence="1 2" key="1">
    <citation type="journal article" date="2013" name="Curr. Biol.">
        <title>Shared signatures of parasitism and phylogenomics unite Cryptomycota and microsporidia.</title>
        <authorList>
            <person name="James T.Y."/>
            <person name="Pelin A."/>
            <person name="Bonen L."/>
            <person name="Ahrendt S."/>
            <person name="Sain D."/>
            <person name="Corradi N."/>
            <person name="Stajich J.E."/>
        </authorList>
    </citation>
    <scope>NUCLEOTIDE SEQUENCE [LARGE SCALE GENOMIC DNA]</scope>
    <source>
        <strain evidence="1 2">CSF55</strain>
    </source>
</reference>
<dbReference type="AlphaFoldDB" id="A0A075B1A1"/>
<sequence>MADIWYTIKNDAKSALRAYFMEFLESCIRRFMNRGRLGNIERPQIQGPDHHKFPLILDFDDERYTKIDVIEDSQKYITLNANSPNSKDK</sequence>
<accession>A0A075B1A1</accession>
<dbReference type="EMBL" id="KE560597">
    <property type="protein sequence ID" value="EPZ36316.1"/>
    <property type="molecule type" value="Genomic_DNA"/>
</dbReference>
<protein>
    <submittedName>
        <fullName evidence="1">Uncharacterized protein</fullName>
    </submittedName>
</protein>
<dbReference type="HOGENOM" id="CLU_2456017_0_0_1"/>
<name>A0A075B1A1_ROZAC</name>
<evidence type="ECO:0000313" key="2">
    <source>
        <dbReference type="Proteomes" id="UP000030755"/>
    </source>
</evidence>
<dbReference type="Proteomes" id="UP000030755">
    <property type="component" value="Unassembled WGS sequence"/>
</dbReference>
<proteinExistence type="predicted"/>